<comment type="pathway">
    <text evidence="20">Phospholipid metabolism; phosphatidylethanolamine biosynthesis; phosphatidylethanolamine from CDP-diacylglycerol: step 2/2.</text>
</comment>
<name>A0A915PII0_9BILA</name>
<feature type="chain" id="PRO_5038179023" description="Phosphatidylserine decarboxylase beta chain" evidence="20">
    <location>
        <begin position="1"/>
        <end position="344"/>
    </location>
</feature>
<dbReference type="InterPro" id="IPR015866">
    <property type="entry name" value="Ser-tRNA-synth_1_N"/>
</dbReference>
<keyword evidence="20" id="KW-0496">Mitochondrion</keyword>
<dbReference type="Proteomes" id="UP000887581">
    <property type="component" value="Unplaced"/>
</dbReference>
<evidence type="ECO:0000256" key="14">
    <source>
        <dbReference type="ARBA" id="ARBA00023239"/>
    </source>
</evidence>
<dbReference type="GO" id="GO:0006434">
    <property type="term" value="P:seryl-tRNA aminoacylation"/>
    <property type="evidence" value="ECO:0007669"/>
    <property type="project" value="InterPro"/>
</dbReference>
<dbReference type="CDD" id="cd00770">
    <property type="entry name" value="SerRS_core"/>
    <property type="match status" value="1"/>
</dbReference>
<dbReference type="InterPro" id="IPR006195">
    <property type="entry name" value="aa-tRNA-synth_II"/>
</dbReference>
<dbReference type="GO" id="GO:0016540">
    <property type="term" value="P:protein autoprocessing"/>
    <property type="evidence" value="ECO:0007669"/>
    <property type="project" value="UniProtKB-UniRule"/>
</dbReference>
<keyword evidence="7 20" id="KW-0210">Decarboxylase</keyword>
<feature type="active site" description="Charge relay system; for autoendoproteolytic cleavage activity" evidence="20">
    <location>
        <position position="345"/>
    </location>
</feature>
<keyword evidence="12" id="KW-0030">Aminoacyl-tRNA synthetase</keyword>
<feature type="modified residue" description="Pyruvic acid (Ser); by autocatalysis" evidence="20">
    <location>
        <position position="345"/>
    </location>
</feature>
<evidence type="ECO:0000256" key="9">
    <source>
        <dbReference type="ARBA" id="ARBA00022989"/>
    </source>
</evidence>
<evidence type="ECO:0000256" key="21">
    <source>
        <dbReference type="SAM" id="Coils"/>
    </source>
</evidence>
<keyword evidence="11 20" id="KW-0472">Membrane</keyword>
<dbReference type="InterPro" id="IPR003817">
    <property type="entry name" value="PS_Dcarbxylase"/>
</dbReference>
<comment type="pathway">
    <text evidence="1">Lipid metabolism.</text>
</comment>
<keyword evidence="8" id="KW-0067">ATP-binding</keyword>
<keyword evidence="4" id="KW-0436">Ligase</keyword>
<comment type="subcellular location">
    <molecule>Phosphatidylserine decarboxylase alpha chain</molecule>
    <subcellularLocation>
        <location evidence="20">Mitochondrion inner membrane</location>
        <topology evidence="20">Peripheral membrane protein</topology>
        <orientation evidence="20">Intermembrane side</orientation>
    </subcellularLocation>
    <text evidence="20">Anchored to the mitochondrial inner membrane through its interaction with the integral membrane beta chain.</text>
</comment>
<feature type="coiled-coil region" evidence="21">
    <location>
        <begin position="519"/>
        <end position="546"/>
    </location>
</feature>
<comment type="function">
    <text evidence="17">Catalyzes the formation of phosphatidylethanolamine (PtdEtn) from phosphatidylserine (PtdSer). Plays a central role in phospholipid metabolism and in the interorganelle trafficking of phosphatidylserine. May be involved in lipid droplet biogenesis at the endoplasmic reticulum membrane.</text>
</comment>
<feature type="topological domain" description="Mitochondrial intermembrane" evidence="20">
    <location>
        <begin position="79"/>
        <end position="950"/>
    </location>
</feature>
<dbReference type="GO" id="GO:0005743">
    <property type="term" value="C:mitochondrial inner membrane"/>
    <property type="evidence" value="ECO:0007669"/>
    <property type="project" value="UniProtKB-SubCell"/>
</dbReference>
<evidence type="ECO:0000256" key="13">
    <source>
        <dbReference type="ARBA" id="ARBA00023209"/>
    </source>
</evidence>
<evidence type="ECO:0000256" key="10">
    <source>
        <dbReference type="ARBA" id="ARBA00023098"/>
    </source>
</evidence>
<evidence type="ECO:0000256" key="11">
    <source>
        <dbReference type="ARBA" id="ARBA00023136"/>
    </source>
</evidence>
<dbReference type="Pfam" id="PF00587">
    <property type="entry name" value="tRNA-synt_2b"/>
    <property type="match status" value="1"/>
</dbReference>
<evidence type="ECO:0000256" key="4">
    <source>
        <dbReference type="ARBA" id="ARBA00022598"/>
    </source>
</evidence>
<dbReference type="GO" id="GO:0004828">
    <property type="term" value="F:serine-tRNA ligase activity"/>
    <property type="evidence" value="ECO:0007669"/>
    <property type="project" value="UniProtKB-EC"/>
</dbReference>
<dbReference type="HAMAP" id="MF_03208">
    <property type="entry name" value="PS_decarb_PSD_B_type1_euk"/>
    <property type="match status" value="1"/>
</dbReference>
<sequence>MDNSIMLRLQTTCTISPGEYITMIKSLVHGYVAKSVGGGKNSNKNISVSSLHYFNKLLKLMTVSFVGGCGTIYLYNILVPDWRELQDTNHYYSDWKLRAYCSLPLNAFSRFAGSLANIYIPVWLRPKIFNMYVRVYDCRMDEAEVQDLSAYPTLAAFFNRSLKSTVRPISDADLVSPADGVVIHYGKVNEGRIEFVKGHDYDIADFLGTVNIENKKKGHELYQMVLYLAPGNYHGFHAPAKWIANEEIHFPGLLLTVRPTFLHRIPHLFCINERVVLKGSWKHGFFSMSAVAATNVGDVSIDADPLLHTNVKRLRKKVYESAPVITGLEHAYQPGDKVGEFRLGSTIVLIFEAPPTIQFAVRAGDNLRYGQSLVINALWAFRFDYLPLVSKSAGLQFEPTLCLFNVLEETYKLQRLPLTDCFGMVLDIDLFRKEKGGNPEVIRESQRKRYKDVKLVDDVIDYDQRWRRGKKNDLCHMKFKKNEPTGTDIGLPTDYLERLEVLSAEDVKNLTITQIKKLKNIIDEKLAETRTEMENLEARRHQALIQIGNIIHPTVPVSDDEDNNRVEKTFGDIGIEKKYSHIDLCVMVDGFDGDRGTSVAGGRGYYLKGPLVFLEQALINLALQMLHFKGYTMLYTPFFMRKEVMQEVAQLSQFDQELYKVTGKGSEVIGDDSIDEKYLIATSEQPIAAYHRNEWISETDLPIKYAGISSCFRQEVGSHGRDTRGIFRVHQFEKVEQFVLCSPHDDESWKMLDEGEDFARISYYRFKSVQRLFNLWCQFPHFNLFRIVVVLLSPNTTRILSGSQMVANAEDFCRALGIPFRIVSIVSGELNNAAAKKLDLEAWFPGSSDFRELVSCSNCTDYQARRLKVRYGRTKKLDGEVSYVHMLNGTMCATTRVMCAILENYQEENGIRVPEVLKQFMPSPYKEMMPFVKEAPIENDLKKKNSCLPK</sequence>
<keyword evidence="16 20" id="KW-0670">Pyruvate</keyword>
<comment type="cofactor">
    <cofactor evidence="20">
        <name>pyruvate</name>
        <dbReference type="ChEBI" id="CHEBI:15361"/>
    </cofactor>
    <text evidence="20">Binds 1 pyruvoyl group covalently per subunit.</text>
</comment>
<dbReference type="WBParaSite" id="sdigi.contig1.g59.t1">
    <property type="protein sequence ID" value="sdigi.contig1.g59.t1"/>
    <property type="gene ID" value="sdigi.contig1.g59"/>
</dbReference>
<dbReference type="GO" id="GO:0005524">
    <property type="term" value="F:ATP binding"/>
    <property type="evidence" value="ECO:0007669"/>
    <property type="project" value="UniProtKB-KW"/>
</dbReference>
<dbReference type="InterPro" id="IPR002314">
    <property type="entry name" value="aa-tRNA-synt_IIb"/>
</dbReference>
<evidence type="ECO:0000256" key="12">
    <source>
        <dbReference type="ARBA" id="ARBA00023146"/>
    </source>
</evidence>
<evidence type="ECO:0000256" key="18">
    <source>
        <dbReference type="ARBA" id="ARBA00047929"/>
    </source>
</evidence>
<protein>
    <recommendedName>
        <fullName evidence="20">Phosphatidylserine decarboxylase proenzyme, mitochondrial</fullName>
        <ecNumber evidence="20">4.1.1.65</ecNumber>
    </recommendedName>
    <component>
        <recommendedName>
            <fullName evidence="20">Phosphatidylserine decarboxylase beta chain</fullName>
        </recommendedName>
    </component>
    <component>
        <recommendedName>
            <fullName evidence="20">Phosphatidylserine decarboxylase alpha chain</fullName>
        </recommendedName>
    </component>
</protein>
<evidence type="ECO:0000256" key="7">
    <source>
        <dbReference type="ARBA" id="ARBA00022793"/>
    </source>
</evidence>
<evidence type="ECO:0000256" key="15">
    <source>
        <dbReference type="ARBA" id="ARBA00023264"/>
    </source>
</evidence>
<dbReference type="GO" id="GO:0006646">
    <property type="term" value="P:phosphatidylethanolamine biosynthetic process"/>
    <property type="evidence" value="ECO:0007669"/>
    <property type="project" value="UniProtKB-UniRule"/>
</dbReference>
<proteinExistence type="inferred from homology"/>
<dbReference type="Gene3D" id="1.10.287.40">
    <property type="entry name" value="Serine-tRNA synthetase, tRNA binding domain"/>
    <property type="match status" value="1"/>
</dbReference>
<dbReference type="InterPro" id="IPR033177">
    <property type="entry name" value="PSD-B"/>
</dbReference>
<reference evidence="24" key="1">
    <citation type="submission" date="2022-11" db="UniProtKB">
        <authorList>
            <consortium name="WormBaseParasite"/>
        </authorList>
    </citation>
    <scope>IDENTIFICATION</scope>
</reference>
<dbReference type="InterPro" id="IPR033729">
    <property type="entry name" value="SerRS_core"/>
</dbReference>
<feature type="domain" description="Aminoacyl-transfer RNA synthetases class-II family profile" evidence="22">
    <location>
        <begin position="614"/>
        <end position="914"/>
    </location>
</feature>
<evidence type="ECO:0000256" key="8">
    <source>
        <dbReference type="ARBA" id="ARBA00022840"/>
    </source>
</evidence>
<dbReference type="PROSITE" id="PS50862">
    <property type="entry name" value="AA_TRNA_LIGASE_II"/>
    <property type="match status" value="1"/>
</dbReference>
<evidence type="ECO:0000313" key="23">
    <source>
        <dbReference type="Proteomes" id="UP000887581"/>
    </source>
</evidence>
<keyword evidence="23" id="KW-1185">Reference proteome</keyword>
<dbReference type="InterPro" id="IPR002317">
    <property type="entry name" value="Ser-tRNA-ligase_type_1"/>
</dbReference>
<feature type="active site" description="Charge relay system; for autoendoproteolytic cleavage activity" evidence="20">
    <location>
        <position position="179"/>
    </location>
</feature>
<dbReference type="Pfam" id="PF02403">
    <property type="entry name" value="Seryl_tRNA_N"/>
    <property type="match status" value="1"/>
</dbReference>
<feature type="active site" description="Schiff-base intermediate with substrate; via pyruvic acid; for decarboxylase activity" evidence="20">
    <location>
        <position position="345"/>
    </location>
</feature>
<dbReference type="EC" id="4.1.1.65" evidence="20"/>
<evidence type="ECO:0000256" key="1">
    <source>
        <dbReference type="ARBA" id="ARBA00005189"/>
    </source>
</evidence>
<comment type="catalytic activity">
    <reaction evidence="19">
        <text>tRNA(Ser) + L-serine + ATP = L-seryl-tRNA(Ser) + AMP + diphosphate + H(+)</text>
        <dbReference type="Rhea" id="RHEA:12292"/>
        <dbReference type="Rhea" id="RHEA-COMP:9669"/>
        <dbReference type="Rhea" id="RHEA-COMP:9703"/>
        <dbReference type="ChEBI" id="CHEBI:15378"/>
        <dbReference type="ChEBI" id="CHEBI:30616"/>
        <dbReference type="ChEBI" id="CHEBI:33019"/>
        <dbReference type="ChEBI" id="CHEBI:33384"/>
        <dbReference type="ChEBI" id="CHEBI:78442"/>
        <dbReference type="ChEBI" id="CHEBI:78533"/>
        <dbReference type="ChEBI" id="CHEBI:456215"/>
        <dbReference type="EC" id="6.1.1.11"/>
    </reaction>
</comment>
<dbReference type="FunFam" id="1.10.287.40:FF:000002">
    <property type="entry name" value="Serine--tRNA ligase, cytoplasmic"/>
    <property type="match status" value="1"/>
</dbReference>
<keyword evidence="20" id="KW-0865">Zymogen</keyword>
<dbReference type="InterPro" id="IPR042103">
    <property type="entry name" value="SerRS_1_N_sf"/>
</dbReference>
<feature type="topological domain" description="Mitochondrial matrix" evidence="20">
    <location>
        <begin position="1"/>
        <end position="59"/>
    </location>
</feature>
<keyword evidence="21" id="KW-0175">Coiled coil</keyword>
<evidence type="ECO:0000259" key="22">
    <source>
        <dbReference type="PROSITE" id="PS50862"/>
    </source>
</evidence>
<comment type="PTM">
    <text evidence="20">Is synthesized initially as an inactive proenzyme. Formation of the active enzyme involves a self-maturation process in which the active site pyruvoyl group is generated from an internal serine residue via an autocatalytic post-translational modification. Two non-identical subunits are generated from the proenzyme in this reaction, and the pyruvate is formed at the N-terminus of the alpha chain, which is derived from the carboxyl end of the proenzyme. The autoendoproteolytic cleavage occurs by a canonical serine protease mechanism, in which the side chain hydroxyl group of the serine supplies its oxygen atom to form the C-terminus of the beta chain, while the remainder of the serine residue undergoes an oxidative deamination to produce ammonia and the pyruvoyl prosthetic group on the alpha chain. During this reaction, the Ser that is part of the protease active site of the proenzyme becomes the pyruvoyl prosthetic group, which constitutes an essential element of the active site of the mature decarboxylase.</text>
</comment>
<feature type="active site" description="Charge relay system; for autoendoproteolytic cleavage activity" evidence="20">
    <location>
        <position position="237"/>
    </location>
</feature>
<organism evidence="23 24">
    <name type="scientific">Setaria digitata</name>
    <dbReference type="NCBI Taxonomy" id="48799"/>
    <lineage>
        <taxon>Eukaryota</taxon>
        <taxon>Metazoa</taxon>
        <taxon>Ecdysozoa</taxon>
        <taxon>Nematoda</taxon>
        <taxon>Chromadorea</taxon>
        <taxon>Rhabditida</taxon>
        <taxon>Spirurina</taxon>
        <taxon>Spiruromorpha</taxon>
        <taxon>Filarioidea</taxon>
        <taxon>Setariidae</taxon>
        <taxon>Setaria</taxon>
    </lineage>
</organism>
<dbReference type="AlphaFoldDB" id="A0A915PII0"/>
<dbReference type="InterPro" id="IPR045864">
    <property type="entry name" value="aa-tRNA-synth_II/BPL/LPL"/>
</dbReference>
<comment type="subcellular location">
    <molecule>Phosphatidylserine decarboxylase beta chain</molecule>
    <subcellularLocation>
        <location evidence="20">Mitochondrion inner membrane</location>
        <topology evidence="20">Single-pass membrane protein</topology>
        <orientation evidence="20">Intermembrane side</orientation>
    </subcellularLocation>
</comment>
<evidence type="ECO:0000256" key="2">
    <source>
        <dbReference type="ARBA" id="ARBA00010728"/>
    </source>
</evidence>
<keyword evidence="20" id="KW-0999">Mitochondrion inner membrane</keyword>
<evidence type="ECO:0000256" key="20">
    <source>
        <dbReference type="HAMAP-Rule" id="MF_03208"/>
    </source>
</evidence>
<keyword evidence="10 20" id="KW-0443">Lipid metabolism</keyword>
<keyword evidence="14 20" id="KW-0456">Lyase</keyword>
<dbReference type="PRINTS" id="PR00981">
    <property type="entry name" value="TRNASYNTHSER"/>
</dbReference>
<evidence type="ECO:0000256" key="5">
    <source>
        <dbReference type="ARBA" id="ARBA00022692"/>
    </source>
</evidence>
<keyword evidence="9 20" id="KW-1133">Transmembrane helix</keyword>
<dbReference type="Gene3D" id="3.30.930.10">
    <property type="entry name" value="Bira Bifunctional Protein, Domain 2"/>
    <property type="match status" value="2"/>
</dbReference>
<keyword evidence="3 20" id="KW-0444">Lipid biosynthesis</keyword>
<keyword evidence="15 20" id="KW-1208">Phospholipid metabolism</keyword>
<dbReference type="SUPFAM" id="SSF55681">
    <property type="entry name" value="Class II aaRS and biotin synthetases"/>
    <property type="match status" value="1"/>
</dbReference>
<dbReference type="Pfam" id="PF02666">
    <property type="entry name" value="PS_Dcarbxylase"/>
    <property type="match status" value="1"/>
</dbReference>
<evidence type="ECO:0000313" key="24">
    <source>
        <dbReference type="WBParaSite" id="sdigi.contig1.g59.t1"/>
    </source>
</evidence>
<keyword evidence="5 20" id="KW-0812">Transmembrane</keyword>
<evidence type="ECO:0000256" key="16">
    <source>
        <dbReference type="ARBA" id="ARBA00023317"/>
    </source>
</evidence>
<dbReference type="GO" id="GO:0004609">
    <property type="term" value="F:phosphatidylserine decarboxylase activity"/>
    <property type="evidence" value="ECO:0007669"/>
    <property type="project" value="UniProtKB-UniRule"/>
</dbReference>
<evidence type="ECO:0000256" key="6">
    <source>
        <dbReference type="ARBA" id="ARBA00022741"/>
    </source>
</evidence>
<comment type="similarity">
    <text evidence="2">Belongs to the class-II aminoacyl-tRNA synthetase family. Type-1 seryl-tRNA synthetase subfamily.</text>
</comment>
<comment type="catalytic activity">
    <reaction evidence="20">
        <text>a 1,2-diacyl-sn-glycero-3-phospho-L-serine + H(+) = a 1,2-diacyl-sn-glycero-3-phosphoethanolamine + CO2</text>
        <dbReference type="Rhea" id="RHEA:20828"/>
        <dbReference type="ChEBI" id="CHEBI:15378"/>
        <dbReference type="ChEBI" id="CHEBI:16526"/>
        <dbReference type="ChEBI" id="CHEBI:57262"/>
        <dbReference type="ChEBI" id="CHEBI:64612"/>
        <dbReference type="EC" id="4.1.1.65"/>
    </reaction>
</comment>
<feature type="site" description="Cleavage (non-hydrolytic); by autocatalysis" evidence="20">
    <location>
        <begin position="344"/>
        <end position="345"/>
    </location>
</feature>
<dbReference type="InterPro" id="IPR033661">
    <property type="entry name" value="PSD_type1_euk"/>
</dbReference>
<accession>A0A915PII0</accession>
<feature type="chain" id="PRO_5038179022" description="Phosphatidylserine decarboxylase alpha chain" evidence="20">
    <location>
        <begin position="345"/>
        <end position="950"/>
    </location>
</feature>
<comment type="similarity">
    <text evidence="20">Belongs to the phosphatidylserine decarboxylase family. PSD-B subfamily. Eukaryotic type I sub-subfamily.</text>
</comment>
<dbReference type="NCBIfam" id="TIGR00163">
    <property type="entry name" value="PS_decarb"/>
    <property type="match status" value="1"/>
</dbReference>
<dbReference type="PANTHER" id="PTHR11778">
    <property type="entry name" value="SERYL-TRNA SYNTHETASE"/>
    <property type="match status" value="1"/>
</dbReference>
<evidence type="ECO:0000256" key="17">
    <source>
        <dbReference type="ARBA" id="ARBA00045136"/>
    </source>
</evidence>
<keyword evidence="13 20" id="KW-0594">Phospholipid biosynthesis</keyword>
<comment type="catalytic activity">
    <reaction evidence="18">
        <text>tRNA(Sec) + L-serine + ATP = L-seryl-tRNA(Sec) + AMP + diphosphate + H(+)</text>
        <dbReference type="Rhea" id="RHEA:42580"/>
        <dbReference type="Rhea" id="RHEA-COMP:9742"/>
        <dbReference type="Rhea" id="RHEA-COMP:10128"/>
        <dbReference type="ChEBI" id="CHEBI:15378"/>
        <dbReference type="ChEBI" id="CHEBI:30616"/>
        <dbReference type="ChEBI" id="CHEBI:33019"/>
        <dbReference type="ChEBI" id="CHEBI:33384"/>
        <dbReference type="ChEBI" id="CHEBI:78442"/>
        <dbReference type="ChEBI" id="CHEBI:78533"/>
        <dbReference type="ChEBI" id="CHEBI:456215"/>
        <dbReference type="EC" id="6.1.1.11"/>
    </reaction>
</comment>
<evidence type="ECO:0000256" key="3">
    <source>
        <dbReference type="ARBA" id="ARBA00022516"/>
    </source>
</evidence>
<evidence type="ECO:0000256" key="19">
    <source>
        <dbReference type="ARBA" id="ARBA00048823"/>
    </source>
</evidence>
<keyword evidence="6" id="KW-0547">Nucleotide-binding</keyword>
<comment type="subunit">
    <text evidence="20">Heterodimer of a large membrane-associated beta subunit and a small pyruvoyl-containing alpha subunit.</text>
</comment>